<dbReference type="Proteomes" id="UP000243558">
    <property type="component" value="Unassembled WGS sequence"/>
</dbReference>
<dbReference type="OrthoDB" id="9789493at2"/>
<dbReference type="GO" id="GO:0005829">
    <property type="term" value="C:cytosol"/>
    <property type="evidence" value="ECO:0007669"/>
    <property type="project" value="TreeGrafter"/>
</dbReference>
<dbReference type="UniPathway" id="UPA00232"/>
<comment type="caution">
    <text evidence="4">Lacks conserved residue(s) required for the propagation of feature annotation.</text>
</comment>
<protein>
    <recommendedName>
        <fullName evidence="4">Probable chorismate pyruvate-lyase</fullName>
        <shortName evidence="4">CL</shortName>
        <shortName evidence="4">CPL</shortName>
        <ecNumber evidence="4">4.1.3.40</ecNumber>
    </recommendedName>
</protein>
<comment type="similarity">
    <text evidence="4">Belongs to the UbiC family.</text>
</comment>
<dbReference type="InterPro" id="IPR028978">
    <property type="entry name" value="Chorismate_lyase_/UTRA_dom_sf"/>
</dbReference>
<dbReference type="GO" id="GO:0042866">
    <property type="term" value="P:pyruvate biosynthetic process"/>
    <property type="evidence" value="ECO:0007669"/>
    <property type="project" value="UniProtKB-UniRule"/>
</dbReference>
<comment type="catalytic activity">
    <reaction evidence="4">
        <text>chorismate = 4-hydroxybenzoate + pyruvate</text>
        <dbReference type="Rhea" id="RHEA:16505"/>
        <dbReference type="ChEBI" id="CHEBI:15361"/>
        <dbReference type="ChEBI" id="CHEBI:17879"/>
        <dbReference type="ChEBI" id="CHEBI:29748"/>
        <dbReference type="EC" id="4.1.3.40"/>
    </reaction>
</comment>
<sequence>MLNYQEYRHYLQQLVWQEDFNQLPKLQQRWLTITGSLTAALKQQCERFTVTPIFEGWIKDNSHPYAEKYFPEAEYWLREVILSGDEQPWIFARTVIPSSTFQSYATEIQQLGEQPIGEWLFQQPITRSQLMWQTGKLGFARRSTLMLAECPFFISELFLDDFWRKA</sequence>
<evidence type="ECO:0000313" key="7">
    <source>
        <dbReference type="Proteomes" id="UP000243168"/>
    </source>
</evidence>
<dbReference type="InterPro" id="IPR007440">
    <property type="entry name" value="Chorismate--pyruvate_lyase"/>
</dbReference>
<keyword evidence="8" id="KW-1185">Reference proteome</keyword>
<keyword evidence="3 4" id="KW-0456">Lyase</keyword>
<dbReference type="HAMAP" id="MF_01632">
    <property type="entry name" value="UbiC"/>
    <property type="match status" value="1"/>
</dbReference>
<comment type="pathway">
    <text evidence="4">Cofactor biosynthesis; ubiquinone biosynthesis.</text>
</comment>
<dbReference type="PANTHER" id="PTHR38683">
    <property type="entry name" value="CHORISMATE PYRUVATE-LYASE"/>
    <property type="match status" value="1"/>
</dbReference>
<feature type="binding site" evidence="4">
    <location>
        <position position="78"/>
    </location>
    <ligand>
        <name>substrate</name>
    </ligand>
</feature>
<keyword evidence="2 4" id="KW-0831">Ubiquinone biosynthesis</keyword>
<dbReference type="GO" id="GO:0008813">
    <property type="term" value="F:chorismate lyase activity"/>
    <property type="evidence" value="ECO:0007669"/>
    <property type="project" value="UniProtKB-UniRule"/>
</dbReference>
<reference evidence="7 8" key="1">
    <citation type="submission" date="2014-11" db="EMBL/GenBank/DDBJ databases">
        <title>Pan-genome of Gallibacterium spp.</title>
        <authorList>
            <person name="Kudirkiene E."/>
            <person name="Bojesen A.M."/>
        </authorList>
    </citation>
    <scope>NUCLEOTIDE SEQUENCE [LARGE SCALE GENOMIC DNA]</scope>
    <source>
        <strain evidence="5 8">F151</strain>
        <strain evidence="6 7">F298</strain>
    </source>
</reference>
<dbReference type="EMBL" id="JTJM01000028">
    <property type="protein sequence ID" value="OBW91821.1"/>
    <property type="molecule type" value="Genomic_DNA"/>
</dbReference>
<evidence type="ECO:0000313" key="5">
    <source>
        <dbReference type="EMBL" id="OBW91821.1"/>
    </source>
</evidence>
<gene>
    <name evidence="4" type="primary">ubiC</name>
    <name evidence="5" type="ORF">QV01_06540</name>
    <name evidence="6" type="ORF">QV07_07695</name>
</gene>
<evidence type="ECO:0000256" key="2">
    <source>
        <dbReference type="ARBA" id="ARBA00022688"/>
    </source>
</evidence>
<dbReference type="GO" id="GO:0006744">
    <property type="term" value="P:ubiquinone biosynthetic process"/>
    <property type="evidence" value="ECO:0007669"/>
    <property type="project" value="UniProtKB-UniRule"/>
</dbReference>
<keyword evidence="4" id="KW-0670">Pyruvate</keyword>
<organism evidence="5 8">
    <name type="scientific">Gallibacterium genomosp. 3</name>
    <dbReference type="NCBI Taxonomy" id="505345"/>
    <lineage>
        <taxon>Bacteria</taxon>
        <taxon>Pseudomonadati</taxon>
        <taxon>Pseudomonadota</taxon>
        <taxon>Gammaproteobacteria</taxon>
        <taxon>Pasteurellales</taxon>
        <taxon>Pasteurellaceae</taxon>
        <taxon>Gallibacterium</taxon>
    </lineage>
</organism>
<dbReference type="SUPFAM" id="SSF64288">
    <property type="entry name" value="Chorismate lyase-like"/>
    <property type="match status" value="1"/>
</dbReference>
<proteinExistence type="inferred from homology"/>
<dbReference type="PANTHER" id="PTHR38683:SF1">
    <property type="entry name" value="CHORISMATE PYRUVATE-LYASE"/>
    <property type="match status" value="1"/>
</dbReference>
<evidence type="ECO:0000313" key="8">
    <source>
        <dbReference type="Proteomes" id="UP000243558"/>
    </source>
</evidence>
<comment type="function">
    <text evidence="4">Removes the pyruvyl group from chorismate, with concomitant aromatization of the ring, to provide 4-hydroxybenzoate (4HB) for the ubiquinone pathway.</text>
</comment>
<feature type="binding site" evidence="4">
    <location>
        <position position="156"/>
    </location>
    <ligand>
        <name>substrate</name>
    </ligand>
</feature>
<evidence type="ECO:0000256" key="4">
    <source>
        <dbReference type="HAMAP-Rule" id="MF_01632"/>
    </source>
</evidence>
<dbReference type="EC" id="4.1.3.40" evidence="4"/>
<dbReference type="EMBL" id="JTJS01000081">
    <property type="protein sequence ID" value="OBX07044.1"/>
    <property type="molecule type" value="Genomic_DNA"/>
</dbReference>
<accession>A0A1A7NQM1</accession>
<dbReference type="AlphaFoldDB" id="A0A1A7NQM1"/>
<evidence type="ECO:0000313" key="6">
    <source>
        <dbReference type="EMBL" id="OBX07044.1"/>
    </source>
</evidence>
<dbReference type="Pfam" id="PF04345">
    <property type="entry name" value="Chor_lyase"/>
    <property type="match status" value="1"/>
</dbReference>
<dbReference type="Gene3D" id="3.40.1410.10">
    <property type="entry name" value="Chorismate lyase-like"/>
    <property type="match status" value="1"/>
</dbReference>
<keyword evidence="1 4" id="KW-0963">Cytoplasm</keyword>
<evidence type="ECO:0000256" key="1">
    <source>
        <dbReference type="ARBA" id="ARBA00022490"/>
    </source>
</evidence>
<dbReference type="RefSeq" id="WP_065234887.1">
    <property type="nucleotide sequence ID" value="NZ_JTJM01000028.1"/>
</dbReference>
<comment type="subcellular location">
    <subcellularLocation>
        <location evidence="4">Cytoplasm</location>
    </subcellularLocation>
</comment>
<feature type="binding site" evidence="4">
    <location>
        <position position="116"/>
    </location>
    <ligand>
        <name>substrate</name>
    </ligand>
</feature>
<name>A0A1A7NQM1_9PAST</name>
<comment type="caution">
    <text evidence="5">The sequence shown here is derived from an EMBL/GenBank/DDBJ whole genome shotgun (WGS) entry which is preliminary data.</text>
</comment>
<evidence type="ECO:0000256" key="3">
    <source>
        <dbReference type="ARBA" id="ARBA00023239"/>
    </source>
</evidence>
<dbReference type="Proteomes" id="UP000243168">
    <property type="component" value="Unassembled WGS sequence"/>
</dbReference>